<dbReference type="Proteomes" id="UP001241537">
    <property type="component" value="Unassembled WGS sequence"/>
</dbReference>
<dbReference type="RefSeq" id="WP_307253541.1">
    <property type="nucleotide sequence ID" value="NZ_JAUSTO010000004.1"/>
</dbReference>
<dbReference type="Gene3D" id="1.20.1690.10">
    <property type="entry name" value="V-type ATP synthase subunit C domain"/>
    <property type="match status" value="2"/>
</dbReference>
<evidence type="ECO:0000313" key="5">
    <source>
        <dbReference type="Proteomes" id="UP001241537"/>
    </source>
</evidence>
<keyword evidence="3" id="KW-0406">Ion transport</keyword>
<dbReference type="InterPro" id="IPR044911">
    <property type="entry name" value="V-type_ATPase_csu/dsu_dom_3"/>
</dbReference>
<evidence type="ECO:0000256" key="2">
    <source>
        <dbReference type="ARBA" id="ARBA00022448"/>
    </source>
</evidence>
<comment type="caution">
    <text evidence="4">The sequence shown here is derived from an EMBL/GenBank/DDBJ whole genome shotgun (WGS) entry which is preliminary data.</text>
</comment>
<dbReference type="Pfam" id="PF01992">
    <property type="entry name" value="vATP-synt_AC39"/>
    <property type="match status" value="1"/>
</dbReference>
<sequence>MPENDFVYAVARIRAKELSLLSAAFLEQLLALPDEAAGLKLLNEHGWGSAGQDAGTVLSEERRKTWALISELTGGQMEIFDVFRCESDYHNLKAAVKDSCSETHIPGIYVEDGVIPAQLIREAAETHDFSALPKQMAAAGAEAMELLLKTGDGQLCDCVLDRAALIDMREAGKRSGEELLAHYGELRCAAANIKTAVRACRTGKDREFLQHALAPCETLNLSQLTEAAMSGMEAICSYLEHTDYADAVGELKKSPSAFERWCDNSVIRSIRPQLYNSFGPGPLAAFILARENEIRTVRIILSGKRNRMEEGVIRERVREMYV</sequence>
<reference evidence="4" key="1">
    <citation type="submission" date="2023-07" db="EMBL/GenBank/DDBJ databases">
        <title>Genomic Encyclopedia of Type Strains, Phase IV (KMG-IV): sequencing the most valuable type-strain genomes for metagenomic binning, comparative biology and taxonomic classification.</title>
        <authorList>
            <person name="Goeker M."/>
        </authorList>
    </citation>
    <scope>NUCLEOTIDE SEQUENCE</scope>
    <source>
        <strain evidence="4">DSM 19659</strain>
    </source>
</reference>
<dbReference type="InterPro" id="IPR050873">
    <property type="entry name" value="V-ATPase_V0D/AC39_subunit"/>
</dbReference>
<comment type="similarity">
    <text evidence="1">Belongs to the V-ATPase V0D/AC39 subunit family.</text>
</comment>
<dbReference type="GO" id="GO:0046961">
    <property type="term" value="F:proton-transporting ATPase activity, rotational mechanism"/>
    <property type="evidence" value="ECO:0007669"/>
    <property type="project" value="InterPro"/>
</dbReference>
<dbReference type="PANTHER" id="PTHR38682">
    <property type="entry name" value="V-TYPE ATP SYNTHASE SUBUNIT C"/>
    <property type="match status" value="1"/>
</dbReference>
<keyword evidence="2" id="KW-0813">Transport</keyword>
<protein>
    <submittedName>
        <fullName evidence="4">V/A-type H+-transporting ATPase subunit C</fullName>
    </submittedName>
</protein>
<dbReference type="Gene3D" id="1.10.132.50">
    <property type="entry name" value="ATP synthase (C/AC39) subunit, domain 3"/>
    <property type="match status" value="1"/>
</dbReference>
<evidence type="ECO:0000256" key="1">
    <source>
        <dbReference type="ARBA" id="ARBA00006709"/>
    </source>
</evidence>
<dbReference type="InterPro" id="IPR035067">
    <property type="entry name" value="V-type_ATPase_csu/dsu"/>
</dbReference>
<dbReference type="InterPro" id="IPR002843">
    <property type="entry name" value="ATPase_V0-cplx_csu/dsu"/>
</dbReference>
<dbReference type="AlphaFoldDB" id="A0AAE4ALG9"/>
<evidence type="ECO:0000313" key="4">
    <source>
        <dbReference type="EMBL" id="MDQ0152156.1"/>
    </source>
</evidence>
<proteinExistence type="inferred from homology"/>
<keyword evidence="5" id="KW-1185">Reference proteome</keyword>
<evidence type="ECO:0000256" key="3">
    <source>
        <dbReference type="ARBA" id="ARBA00023065"/>
    </source>
</evidence>
<accession>A0AAE4ALG9</accession>
<dbReference type="EMBL" id="JAUSTO010000004">
    <property type="protein sequence ID" value="MDQ0152156.1"/>
    <property type="molecule type" value="Genomic_DNA"/>
</dbReference>
<gene>
    <name evidence="4" type="ORF">J2S20_000841</name>
</gene>
<dbReference type="SUPFAM" id="SSF103486">
    <property type="entry name" value="V-type ATP synthase subunit C"/>
    <property type="match status" value="1"/>
</dbReference>
<dbReference type="PANTHER" id="PTHR38682:SF1">
    <property type="entry name" value="V-TYPE ATP SYNTHASE SUBUNIT C"/>
    <property type="match status" value="1"/>
</dbReference>
<organism evidence="4 5">
    <name type="scientific">Moryella indoligenes</name>
    <dbReference type="NCBI Taxonomy" id="371674"/>
    <lineage>
        <taxon>Bacteria</taxon>
        <taxon>Bacillati</taxon>
        <taxon>Bacillota</taxon>
        <taxon>Clostridia</taxon>
        <taxon>Lachnospirales</taxon>
        <taxon>Lachnospiraceae</taxon>
        <taxon>Moryella</taxon>
    </lineage>
</organism>
<name>A0AAE4ALG9_9FIRM</name>
<dbReference type="InterPro" id="IPR036079">
    <property type="entry name" value="ATPase_csu/dsu_sf"/>
</dbReference>